<dbReference type="Pfam" id="PF20501">
    <property type="entry name" value="MbhE"/>
    <property type="match status" value="1"/>
</dbReference>
<feature type="transmembrane region" description="Helical" evidence="10">
    <location>
        <begin position="205"/>
        <end position="230"/>
    </location>
</feature>
<evidence type="ECO:0000256" key="1">
    <source>
        <dbReference type="ARBA" id="ARBA00004651"/>
    </source>
</evidence>
<keyword evidence="3" id="KW-0050">Antiport</keyword>
<dbReference type="GO" id="GO:0006811">
    <property type="term" value="P:monoatomic ion transport"/>
    <property type="evidence" value="ECO:0007669"/>
    <property type="project" value="UniProtKB-KW"/>
</dbReference>
<keyword evidence="8 10" id="KW-0472">Membrane</keyword>
<feature type="transmembrane region" description="Helical" evidence="10">
    <location>
        <begin position="269"/>
        <end position="291"/>
    </location>
</feature>
<feature type="domain" description="Na+/H+ antiporter MnhB subunit-related protein" evidence="13">
    <location>
        <begin position="818"/>
        <end position="940"/>
    </location>
</feature>
<keyword evidence="6 10" id="KW-1133">Transmembrane helix</keyword>
<evidence type="ECO:0000259" key="15">
    <source>
        <dbReference type="Pfam" id="PF20501"/>
    </source>
</evidence>
<evidence type="ECO:0000256" key="10">
    <source>
        <dbReference type="SAM" id="Phobius"/>
    </source>
</evidence>
<evidence type="ECO:0000259" key="12">
    <source>
        <dbReference type="Pfam" id="PF00662"/>
    </source>
</evidence>
<evidence type="ECO:0000259" key="14">
    <source>
        <dbReference type="Pfam" id="PF13244"/>
    </source>
</evidence>
<dbReference type="NCBIfam" id="NF009288">
    <property type="entry name" value="PRK12648.1"/>
    <property type="match status" value="1"/>
</dbReference>
<dbReference type="PRINTS" id="PR01434">
    <property type="entry name" value="NADHDHGNASE5"/>
</dbReference>
<proteinExistence type="predicted"/>
<dbReference type="OrthoDB" id="9811798at2"/>
<feature type="transmembrane region" description="Helical" evidence="10">
    <location>
        <begin position="76"/>
        <end position="96"/>
    </location>
</feature>
<dbReference type="InterPro" id="IPR007182">
    <property type="entry name" value="MnhB"/>
</dbReference>
<dbReference type="eggNOG" id="COG2111">
    <property type="taxonomic scope" value="Bacteria"/>
</dbReference>
<keyword evidence="5 9" id="KW-0812">Transmembrane</keyword>
<organism evidence="16 17">
    <name type="scientific">Oligella urethralis DNF00040</name>
    <dbReference type="NCBI Taxonomy" id="1401065"/>
    <lineage>
        <taxon>Bacteria</taxon>
        <taxon>Pseudomonadati</taxon>
        <taxon>Pseudomonadota</taxon>
        <taxon>Betaproteobacteria</taxon>
        <taxon>Burkholderiales</taxon>
        <taxon>Alcaligenaceae</taxon>
        <taxon>Oligella</taxon>
    </lineage>
</organism>
<feature type="transmembrane region" description="Helical" evidence="10">
    <location>
        <begin position="702"/>
        <end position="720"/>
    </location>
</feature>
<evidence type="ECO:0000256" key="2">
    <source>
        <dbReference type="ARBA" id="ARBA00022448"/>
    </source>
</evidence>
<dbReference type="EMBL" id="JRNI01000010">
    <property type="protein sequence ID" value="KGF31788.1"/>
    <property type="molecule type" value="Genomic_DNA"/>
</dbReference>
<feature type="transmembrane region" description="Helical" evidence="10">
    <location>
        <begin position="924"/>
        <end position="947"/>
    </location>
</feature>
<evidence type="ECO:0000256" key="9">
    <source>
        <dbReference type="RuleBase" id="RU000320"/>
    </source>
</evidence>
<feature type="transmembrane region" description="Helical" evidence="10">
    <location>
        <begin position="409"/>
        <end position="430"/>
    </location>
</feature>
<feature type="transmembrane region" description="Helical" evidence="10">
    <location>
        <begin position="631"/>
        <end position="651"/>
    </location>
</feature>
<comment type="caution">
    <text evidence="16">The sequence shown here is derived from an EMBL/GenBank/DDBJ whole genome shotgun (WGS) entry which is preliminary data.</text>
</comment>
<evidence type="ECO:0000256" key="8">
    <source>
        <dbReference type="ARBA" id="ARBA00023136"/>
    </source>
</evidence>
<evidence type="ECO:0000256" key="3">
    <source>
        <dbReference type="ARBA" id="ARBA00022449"/>
    </source>
</evidence>
<evidence type="ECO:0000259" key="11">
    <source>
        <dbReference type="Pfam" id="PF00361"/>
    </source>
</evidence>
<dbReference type="Pfam" id="PF13244">
    <property type="entry name" value="MbhD"/>
    <property type="match status" value="1"/>
</dbReference>
<dbReference type="InterPro" id="IPR001516">
    <property type="entry name" value="Proton_antipo_N"/>
</dbReference>
<feature type="transmembrane region" description="Helical" evidence="10">
    <location>
        <begin position="850"/>
        <end position="870"/>
    </location>
</feature>
<dbReference type="Proteomes" id="UP000029629">
    <property type="component" value="Unassembled WGS sequence"/>
</dbReference>
<feature type="transmembrane region" description="Helical" evidence="10">
    <location>
        <begin position="657"/>
        <end position="678"/>
    </location>
</feature>
<gene>
    <name evidence="16" type="ORF">HMPREF2130_01905</name>
</gene>
<evidence type="ECO:0000313" key="16">
    <source>
        <dbReference type="EMBL" id="KGF31788.1"/>
    </source>
</evidence>
<dbReference type="InterPro" id="IPR046806">
    <property type="entry name" value="MrpA_C/MbhE"/>
</dbReference>
<feature type="transmembrane region" description="Helical" evidence="10">
    <location>
        <begin position="882"/>
        <end position="904"/>
    </location>
</feature>
<keyword evidence="2" id="KW-0813">Transport</keyword>
<feature type="domain" description="MrpA C-terminal/MbhD" evidence="14">
    <location>
        <begin position="618"/>
        <end position="680"/>
    </location>
</feature>
<evidence type="ECO:0000256" key="7">
    <source>
        <dbReference type="ARBA" id="ARBA00023065"/>
    </source>
</evidence>
<feature type="transmembrane region" description="Helical" evidence="10">
    <location>
        <begin position="298"/>
        <end position="316"/>
    </location>
</feature>
<feature type="domain" description="MrpA C-terminal/MbhE" evidence="15">
    <location>
        <begin position="696"/>
        <end position="788"/>
    </location>
</feature>
<feature type="transmembrane region" description="Helical" evidence="10">
    <location>
        <begin position="604"/>
        <end position="624"/>
    </location>
</feature>
<dbReference type="InterPro" id="IPR025383">
    <property type="entry name" value="MrpA_C/MbhD"/>
</dbReference>
<name>A0A095ZAZ2_9BURK</name>
<dbReference type="Pfam" id="PF00361">
    <property type="entry name" value="Proton_antipo_M"/>
    <property type="match status" value="1"/>
</dbReference>
<keyword evidence="7" id="KW-0406">Ion transport</keyword>
<dbReference type="eggNOG" id="COG1009">
    <property type="taxonomic scope" value="Bacteria"/>
</dbReference>
<feature type="transmembrane region" description="Helical" evidence="10">
    <location>
        <begin position="367"/>
        <end position="389"/>
    </location>
</feature>
<feature type="transmembrane region" description="Helical" evidence="10">
    <location>
        <begin position="242"/>
        <end position="263"/>
    </location>
</feature>
<dbReference type="InterPro" id="IPR050616">
    <property type="entry name" value="CPA3_Na-H_Antiporter_A"/>
</dbReference>
<dbReference type="AlphaFoldDB" id="A0A095ZAZ2"/>
<feature type="domain" description="NADH:quinone oxidoreductase/Mrp antiporter transmembrane" evidence="11">
    <location>
        <begin position="126"/>
        <end position="398"/>
    </location>
</feature>
<feature type="transmembrane region" description="Helical" evidence="10">
    <location>
        <begin position="820"/>
        <end position="838"/>
    </location>
</feature>
<keyword evidence="4" id="KW-1003">Cell membrane</keyword>
<feature type="domain" description="NADH-Ubiquinone oxidoreductase (complex I) chain 5 N-terminal" evidence="12">
    <location>
        <begin position="64"/>
        <end position="110"/>
    </location>
</feature>
<feature type="transmembrane region" description="Helical" evidence="10">
    <location>
        <begin position="108"/>
        <end position="127"/>
    </location>
</feature>
<evidence type="ECO:0000256" key="6">
    <source>
        <dbReference type="ARBA" id="ARBA00022989"/>
    </source>
</evidence>
<evidence type="ECO:0000256" key="4">
    <source>
        <dbReference type="ARBA" id="ARBA00022475"/>
    </source>
</evidence>
<feature type="transmembrane region" description="Helical" evidence="10">
    <location>
        <begin position="504"/>
        <end position="524"/>
    </location>
</feature>
<feature type="transmembrane region" description="Helical" evidence="10">
    <location>
        <begin position="575"/>
        <end position="592"/>
    </location>
</feature>
<dbReference type="InterPro" id="IPR001750">
    <property type="entry name" value="ND/Mrp_TM"/>
</dbReference>
<feature type="transmembrane region" description="Helical" evidence="10">
    <location>
        <begin position="322"/>
        <end position="346"/>
    </location>
</feature>
<sequence>MYLAGIVLLPFLASLIAAILPDDTRNREAWLSGITALLCLSLVLLKSPDIMNGTVIVERYHWIPALDLVFTFRMDGFSFVFALLVSAMGALISLYARYYMDPADPRPRFYAFFMIFMGAMLGLVLSGNVIQMVIFWELTSMASFMLIAYWFHRVDARRGARISFTVTASGGFALLAAVLMIGYVVGSYDLETILSSGDVLRNSAYYPAIVICFALGCLTKSAQFPFHFWLPNAMAAPTPVSAYLHSATLVKVGVFALARFWEVLSGTDLWFYMISGAGLISFVIGAYNAFFQKDMKGILAYSTISHLGLICTLLGMNSRLALVVAIFHMLNHATFKASLFMAAGIVDHETGTRDITILNGLRKAMPVTALLAAVAAAAMAGVPLLNGFISKEMFFSETLFAEASLSNPYFLPIMAVIGSILSVAYSYRFIVSVFFGEPHFESLPKKPHDPYKWMLVPSAILVFLCVLVGVLPQHTIGPLLSTAVSGVLGPNHGVEYDLAVWHGFNIPLLMSVLAMVGGICLALIMHRSLLAYPDVTPFTERFEGRRIFDKIMDYVDIFAFYTVCWASSERMQIQLVLVVLISIAVATLPLMGRYDIPSPDLADINWLFFALWIVGCMGAILTAYHAQYNRFRAIIFSSATGIVVVVTFAWLSAPDLALTQLVVEVVTCVLLLLGLRWLPEPKKTPNELDEDPVLALRRRRDLIIALTAGIGMSLLAYFLMMRPNNRNDIGDIILIKSVPEGHGTNAVNVTLVDFRGFDTFGEITVLGIVALTVYALLRRFRPPQEMLHALDSVREELTTDLRRIKEDGKLPKGTMLVPNVIGRLLMPITNLIAFYFFFRGHNLPGGGFVGGLIFATGVITQFIISGMLWVESKSRIRPQNWLAVGLLLAGVAGVLPMLYGLPFLSAMVWEPVLPFYGKLHFSTVLVFDLGVFALVVGTTTYMLVALAHQSLRYYRKNIQADLQLDQSLSPTAKKLAKSINKN</sequence>
<dbReference type="GO" id="GO:0015297">
    <property type="term" value="F:antiporter activity"/>
    <property type="evidence" value="ECO:0007669"/>
    <property type="project" value="UniProtKB-KW"/>
</dbReference>
<feature type="transmembrane region" description="Helical" evidence="10">
    <location>
        <begin position="451"/>
        <end position="471"/>
    </location>
</feature>
<comment type="subcellular location">
    <subcellularLocation>
        <location evidence="1">Cell membrane</location>
        <topology evidence="1">Multi-pass membrane protein</topology>
    </subcellularLocation>
    <subcellularLocation>
        <location evidence="9">Membrane</location>
        <topology evidence="9">Multi-pass membrane protein</topology>
    </subcellularLocation>
</comment>
<dbReference type="PANTHER" id="PTHR43373:SF1">
    <property type="entry name" value="NA(+)_H(+) ANTIPORTER SUBUNIT A"/>
    <property type="match status" value="1"/>
</dbReference>
<dbReference type="Pfam" id="PF00662">
    <property type="entry name" value="Proton_antipo_N"/>
    <property type="match status" value="1"/>
</dbReference>
<accession>A0A095ZAZ2</accession>
<dbReference type="GO" id="GO:0005886">
    <property type="term" value="C:plasma membrane"/>
    <property type="evidence" value="ECO:0007669"/>
    <property type="project" value="UniProtKB-SubCell"/>
</dbReference>
<dbReference type="RefSeq" id="WP_036557554.1">
    <property type="nucleotide sequence ID" value="NZ_JRNI01000010.1"/>
</dbReference>
<dbReference type="Pfam" id="PF04039">
    <property type="entry name" value="MnhB"/>
    <property type="match status" value="1"/>
</dbReference>
<reference evidence="16 17" key="1">
    <citation type="submission" date="2014-07" db="EMBL/GenBank/DDBJ databases">
        <authorList>
            <person name="McCorrison J."/>
            <person name="Sanka R."/>
            <person name="Torralba M."/>
            <person name="Gillis M."/>
            <person name="Haft D.H."/>
            <person name="Methe B."/>
            <person name="Sutton G."/>
            <person name="Nelson K.E."/>
        </authorList>
    </citation>
    <scope>NUCLEOTIDE SEQUENCE [LARGE SCALE GENOMIC DNA]</scope>
    <source>
        <strain evidence="16 17">DNF00040</strain>
    </source>
</reference>
<evidence type="ECO:0000313" key="17">
    <source>
        <dbReference type="Proteomes" id="UP000029629"/>
    </source>
</evidence>
<dbReference type="PANTHER" id="PTHR43373">
    <property type="entry name" value="NA(+)/H(+) ANTIPORTER SUBUNIT"/>
    <property type="match status" value="1"/>
</dbReference>
<evidence type="ECO:0000259" key="13">
    <source>
        <dbReference type="Pfam" id="PF04039"/>
    </source>
</evidence>
<evidence type="ECO:0000256" key="5">
    <source>
        <dbReference type="ARBA" id="ARBA00022692"/>
    </source>
</evidence>
<protein>
    <submittedName>
        <fullName evidence="16">Monovalent cation/H+ antiporter subunit A</fullName>
    </submittedName>
</protein>
<feature type="transmembrane region" description="Helical" evidence="10">
    <location>
        <begin position="133"/>
        <end position="152"/>
    </location>
</feature>
<feature type="transmembrane region" description="Helical" evidence="10">
    <location>
        <begin position="164"/>
        <end position="185"/>
    </location>
</feature>
<feature type="transmembrane region" description="Helical" evidence="10">
    <location>
        <begin position="759"/>
        <end position="777"/>
    </location>
</feature>
<keyword evidence="17" id="KW-1185">Reference proteome</keyword>